<comment type="caution">
    <text evidence="2">The sequence shown here is derived from an EMBL/GenBank/DDBJ whole genome shotgun (WGS) entry which is preliminary data.</text>
</comment>
<keyword evidence="3" id="KW-1185">Reference proteome</keyword>
<dbReference type="InterPro" id="IPR029068">
    <property type="entry name" value="Glyas_Bleomycin-R_OHBP_Dase"/>
</dbReference>
<sequence length="161" mass="17567">MLQKIVPNLWFDTQAEEAAQFYISVFGSGRVIDVARYTDAGPGPAGSVMTVEFEIAGQRFVGINGGPQFTFSEAVSFQIDCQDQAEVDHYWDRLTDGGEESMCGWLKDRYGVSWQVVPVGMAELFSGAEPGRTKRAMEAMLTMRKLDIAALRAAADGVAVS</sequence>
<evidence type="ECO:0000313" key="3">
    <source>
        <dbReference type="Proteomes" id="UP000321181"/>
    </source>
</evidence>
<dbReference type="Gene3D" id="3.10.180.10">
    <property type="entry name" value="2,3-Dihydroxybiphenyl 1,2-Dioxygenase, domain 1"/>
    <property type="match status" value="1"/>
</dbReference>
<proteinExistence type="predicted"/>
<organism evidence="2 3">
    <name type="scientific">Cellulomonas aerilata</name>
    <dbReference type="NCBI Taxonomy" id="515326"/>
    <lineage>
        <taxon>Bacteria</taxon>
        <taxon>Bacillati</taxon>
        <taxon>Actinomycetota</taxon>
        <taxon>Actinomycetes</taxon>
        <taxon>Micrococcales</taxon>
        <taxon>Cellulomonadaceae</taxon>
        <taxon>Cellulomonas</taxon>
    </lineage>
</organism>
<dbReference type="PANTHER" id="PTHR33990">
    <property type="entry name" value="PROTEIN YJDN-RELATED"/>
    <property type="match status" value="1"/>
</dbReference>
<accession>A0A512D869</accession>
<evidence type="ECO:0000259" key="1">
    <source>
        <dbReference type="Pfam" id="PF06983"/>
    </source>
</evidence>
<evidence type="ECO:0000313" key="2">
    <source>
        <dbReference type="EMBL" id="GEO32661.1"/>
    </source>
</evidence>
<dbReference type="InterPro" id="IPR009725">
    <property type="entry name" value="3_dmu_93_MTrfase"/>
</dbReference>
<reference evidence="2 3" key="1">
    <citation type="submission" date="2019-07" db="EMBL/GenBank/DDBJ databases">
        <title>Whole genome shotgun sequence of Cellulomonas aerilata NBRC 106308.</title>
        <authorList>
            <person name="Hosoyama A."/>
            <person name="Uohara A."/>
            <person name="Ohji S."/>
            <person name="Ichikawa N."/>
        </authorList>
    </citation>
    <scope>NUCLEOTIDE SEQUENCE [LARGE SCALE GENOMIC DNA]</scope>
    <source>
        <strain evidence="2 3">NBRC 106308</strain>
    </source>
</reference>
<dbReference type="EMBL" id="BJYY01000001">
    <property type="protein sequence ID" value="GEO32661.1"/>
    <property type="molecule type" value="Genomic_DNA"/>
</dbReference>
<dbReference type="InterPro" id="IPR028973">
    <property type="entry name" value="PhnB-like"/>
</dbReference>
<feature type="domain" description="PhnB-like" evidence="1">
    <location>
        <begin position="3"/>
        <end position="117"/>
    </location>
</feature>
<dbReference type="Pfam" id="PF06983">
    <property type="entry name" value="3-dmu-9_3-mt"/>
    <property type="match status" value="1"/>
</dbReference>
<dbReference type="RefSeq" id="WP_186816376.1">
    <property type="nucleotide sequence ID" value="NZ_BAAARM010000001.1"/>
</dbReference>
<dbReference type="SUPFAM" id="SSF54593">
    <property type="entry name" value="Glyoxalase/Bleomycin resistance protein/Dihydroxybiphenyl dioxygenase"/>
    <property type="match status" value="1"/>
</dbReference>
<dbReference type="AlphaFoldDB" id="A0A512D869"/>
<dbReference type="PIRSF" id="PIRSF021700">
    <property type="entry name" value="3_dmu_93_MTrfase"/>
    <property type="match status" value="1"/>
</dbReference>
<protein>
    <submittedName>
        <fullName evidence="2">VOC family protein</fullName>
    </submittedName>
</protein>
<name>A0A512D869_9CELL</name>
<gene>
    <name evidence="2" type="ORF">CAE01nite_03860</name>
</gene>
<dbReference type="PANTHER" id="PTHR33990:SF2">
    <property type="entry name" value="PHNB-LIKE DOMAIN-CONTAINING PROTEIN"/>
    <property type="match status" value="1"/>
</dbReference>
<dbReference type="CDD" id="cd06588">
    <property type="entry name" value="PhnB_like"/>
    <property type="match status" value="1"/>
</dbReference>
<dbReference type="Proteomes" id="UP000321181">
    <property type="component" value="Unassembled WGS sequence"/>
</dbReference>